<feature type="domain" description="Myb-like" evidence="5">
    <location>
        <begin position="181"/>
        <end position="224"/>
    </location>
</feature>
<dbReference type="InterPro" id="IPR051575">
    <property type="entry name" value="Myb-like_DNA-bd"/>
</dbReference>
<dbReference type="InterPro" id="IPR017930">
    <property type="entry name" value="Myb_dom"/>
</dbReference>
<proteinExistence type="predicted"/>
<dbReference type="CDD" id="cd00167">
    <property type="entry name" value="SANT"/>
    <property type="match status" value="3"/>
</dbReference>
<keyword evidence="1" id="KW-0805">Transcription regulation</keyword>
<feature type="domain" description="SANT" evidence="6">
    <location>
        <begin position="177"/>
        <end position="228"/>
    </location>
</feature>
<keyword evidence="4" id="KW-0539">Nucleus</keyword>
<dbReference type="PROSITE" id="PS51293">
    <property type="entry name" value="SANT"/>
    <property type="match status" value="3"/>
</dbReference>
<feature type="domain" description="Myb-like" evidence="5">
    <location>
        <begin position="78"/>
        <end position="129"/>
    </location>
</feature>
<accession>A0A9N8W1D0</accession>
<feature type="non-terminal residue" evidence="8">
    <location>
        <position position="1"/>
    </location>
</feature>
<evidence type="ECO:0000256" key="1">
    <source>
        <dbReference type="ARBA" id="ARBA00023015"/>
    </source>
</evidence>
<reference evidence="8" key="1">
    <citation type="submission" date="2021-06" db="EMBL/GenBank/DDBJ databases">
        <authorList>
            <person name="Kallberg Y."/>
            <person name="Tangrot J."/>
            <person name="Rosling A."/>
        </authorList>
    </citation>
    <scope>NUCLEOTIDE SEQUENCE</scope>
    <source>
        <strain evidence="8">CL551</strain>
    </source>
</reference>
<keyword evidence="2" id="KW-0238">DNA-binding</keyword>
<dbReference type="Pfam" id="PF00249">
    <property type="entry name" value="Myb_DNA-binding"/>
    <property type="match status" value="5"/>
</dbReference>
<evidence type="ECO:0000313" key="9">
    <source>
        <dbReference type="Proteomes" id="UP000789342"/>
    </source>
</evidence>
<evidence type="ECO:0000256" key="3">
    <source>
        <dbReference type="ARBA" id="ARBA00023163"/>
    </source>
</evidence>
<dbReference type="InterPro" id="IPR017884">
    <property type="entry name" value="SANT_dom"/>
</dbReference>
<dbReference type="EMBL" id="CAJVPV010000650">
    <property type="protein sequence ID" value="CAG8467594.1"/>
    <property type="molecule type" value="Genomic_DNA"/>
</dbReference>
<feature type="domain" description="HTH myb-type" evidence="7">
    <location>
        <begin position="85"/>
        <end position="133"/>
    </location>
</feature>
<gene>
    <name evidence="8" type="ORF">AMORRO_LOCUS1704</name>
</gene>
<dbReference type="PROSITE" id="PS50090">
    <property type="entry name" value="MYB_LIKE"/>
    <property type="match status" value="5"/>
</dbReference>
<dbReference type="GO" id="GO:0019185">
    <property type="term" value="C:snRNA-activating protein complex"/>
    <property type="evidence" value="ECO:0007669"/>
    <property type="project" value="TreeGrafter"/>
</dbReference>
<evidence type="ECO:0000256" key="2">
    <source>
        <dbReference type="ARBA" id="ARBA00023125"/>
    </source>
</evidence>
<comment type="caution">
    <text evidence="8">The sequence shown here is derived from an EMBL/GenBank/DDBJ whole genome shotgun (WGS) entry which is preliminary data.</text>
</comment>
<keyword evidence="9" id="KW-1185">Reference proteome</keyword>
<dbReference type="SMART" id="SM00717">
    <property type="entry name" value="SANT"/>
    <property type="match status" value="5"/>
</dbReference>
<dbReference type="PANTHER" id="PTHR46621">
    <property type="entry name" value="SNRNA-ACTIVATING PROTEIN COMPLEX SUBUNIT 4"/>
    <property type="match status" value="1"/>
</dbReference>
<evidence type="ECO:0000259" key="7">
    <source>
        <dbReference type="PROSITE" id="PS51294"/>
    </source>
</evidence>
<name>A0A9N8W1D0_9GLOM</name>
<keyword evidence="3" id="KW-0804">Transcription</keyword>
<dbReference type="InterPro" id="IPR009057">
    <property type="entry name" value="Homeodomain-like_sf"/>
</dbReference>
<dbReference type="PROSITE" id="PS51294">
    <property type="entry name" value="HTH_MYB"/>
    <property type="match status" value="3"/>
</dbReference>
<dbReference type="SUPFAM" id="SSF46689">
    <property type="entry name" value="Homeodomain-like"/>
    <property type="match status" value="4"/>
</dbReference>
<evidence type="ECO:0000313" key="8">
    <source>
        <dbReference type="EMBL" id="CAG8467594.1"/>
    </source>
</evidence>
<evidence type="ECO:0000259" key="5">
    <source>
        <dbReference type="PROSITE" id="PS50090"/>
    </source>
</evidence>
<dbReference type="InterPro" id="IPR001005">
    <property type="entry name" value="SANT/Myb"/>
</dbReference>
<feature type="domain" description="SANT" evidence="6">
    <location>
        <begin position="84"/>
        <end position="117"/>
    </location>
</feature>
<dbReference type="GO" id="GO:0042796">
    <property type="term" value="P:snRNA transcription by RNA polymerase III"/>
    <property type="evidence" value="ECO:0007669"/>
    <property type="project" value="TreeGrafter"/>
</dbReference>
<protein>
    <submittedName>
        <fullName evidence="8">1610_t:CDS:1</fullName>
    </submittedName>
</protein>
<organism evidence="8 9">
    <name type="scientific">Acaulospora morrowiae</name>
    <dbReference type="NCBI Taxonomy" id="94023"/>
    <lineage>
        <taxon>Eukaryota</taxon>
        <taxon>Fungi</taxon>
        <taxon>Fungi incertae sedis</taxon>
        <taxon>Mucoromycota</taxon>
        <taxon>Glomeromycotina</taxon>
        <taxon>Glomeromycetes</taxon>
        <taxon>Diversisporales</taxon>
        <taxon>Acaulosporaceae</taxon>
        <taxon>Acaulospora</taxon>
    </lineage>
</organism>
<dbReference type="GO" id="GO:0001006">
    <property type="term" value="F:RNA polymerase III type 3 promoter sequence-specific DNA binding"/>
    <property type="evidence" value="ECO:0007669"/>
    <property type="project" value="TreeGrafter"/>
</dbReference>
<dbReference type="Gene3D" id="1.10.10.60">
    <property type="entry name" value="Homeodomain-like"/>
    <property type="match status" value="5"/>
</dbReference>
<dbReference type="PANTHER" id="PTHR46621:SF1">
    <property type="entry name" value="SNRNA-ACTIVATING PROTEIN COMPLEX SUBUNIT 4"/>
    <property type="match status" value="1"/>
</dbReference>
<dbReference type="GO" id="GO:0000978">
    <property type="term" value="F:RNA polymerase II cis-regulatory region sequence-specific DNA binding"/>
    <property type="evidence" value="ECO:0007669"/>
    <property type="project" value="TreeGrafter"/>
</dbReference>
<feature type="domain" description="HTH myb-type" evidence="7">
    <location>
        <begin position="23"/>
        <end position="78"/>
    </location>
</feature>
<dbReference type="OrthoDB" id="2143914at2759"/>
<feature type="domain" description="HTH myb-type" evidence="7">
    <location>
        <begin position="227"/>
        <end position="281"/>
    </location>
</feature>
<feature type="domain" description="Myb-like" evidence="5">
    <location>
        <begin position="227"/>
        <end position="277"/>
    </location>
</feature>
<evidence type="ECO:0000256" key="4">
    <source>
        <dbReference type="ARBA" id="ARBA00023242"/>
    </source>
</evidence>
<feature type="domain" description="SANT" evidence="6">
    <location>
        <begin position="230"/>
        <end position="283"/>
    </location>
</feature>
<sequence>GVKNDSNQITIEDTEVRSLVDVNKSRSRTLWTKQEVQKLFEAVEKHGEKWTYIAKSYFQSRQPGSLERKFRWAKSRLEKDFYYDAWTPEEDEKLKEGVAEHGVGNWAKISEFLPTKNNVQICNRWSVISKSKRGKWTRDEHELLVDLIKQNGENWEVISNILNRPTRYIYYYHHHTVINAKWTSDDKRRLYHAIEKHGENWDEIMKLFPDRTLLNVKDYFRRVPSCNPKLNSGRWNVEEKSAFEEAINKYGKKWKMVASFVGSRSSIQCSNFWNARFKKLKSS</sequence>
<feature type="domain" description="Myb-like" evidence="5">
    <location>
        <begin position="23"/>
        <end position="71"/>
    </location>
</feature>
<feature type="domain" description="Myb-like" evidence="5">
    <location>
        <begin position="132"/>
        <end position="167"/>
    </location>
</feature>
<dbReference type="AlphaFoldDB" id="A0A9N8W1D0"/>
<dbReference type="GO" id="GO:0042795">
    <property type="term" value="P:snRNA transcription by RNA polymerase II"/>
    <property type="evidence" value="ECO:0007669"/>
    <property type="project" value="TreeGrafter"/>
</dbReference>
<dbReference type="Proteomes" id="UP000789342">
    <property type="component" value="Unassembled WGS sequence"/>
</dbReference>
<evidence type="ECO:0000259" key="6">
    <source>
        <dbReference type="PROSITE" id="PS51293"/>
    </source>
</evidence>